<evidence type="ECO:0008006" key="3">
    <source>
        <dbReference type="Google" id="ProtNLM"/>
    </source>
</evidence>
<dbReference type="RefSeq" id="WP_092650858.1">
    <property type="nucleotide sequence ID" value="NZ_FOHA01000004.1"/>
</dbReference>
<dbReference type="InterPro" id="IPR024096">
    <property type="entry name" value="NO_sig/Golgi_transp_ligand-bd"/>
</dbReference>
<reference evidence="1 2" key="1">
    <citation type="submission" date="2016-10" db="EMBL/GenBank/DDBJ databases">
        <authorList>
            <person name="de Groot N.N."/>
        </authorList>
    </citation>
    <scope>NUCLEOTIDE SEQUENCE [LARGE SCALE GENOMIC DNA]</scope>
    <source>
        <strain evidence="1 2">DSM 13760</strain>
    </source>
</reference>
<dbReference type="Pfam" id="PF10702">
    <property type="entry name" value="DUF2507"/>
    <property type="match status" value="1"/>
</dbReference>
<gene>
    <name evidence="1" type="ORF">SAMN04488559_10474</name>
</gene>
<dbReference type="InterPro" id="IPR019642">
    <property type="entry name" value="DUF2507"/>
</dbReference>
<dbReference type="Gene3D" id="3.30.1380.20">
    <property type="entry name" value="Trafficking protein particle complex subunit 3"/>
    <property type="match status" value="1"/>
</dbReference>
<keyword evidence="2" id="KW-1185">Reference proteome</keyword>
<name>A0A1H9RKV3_9LACT</name>
<organism evidence="1 2">
    <name type="scientific">Isobaculum melis</name>
    <dbReference type="NCBI Taxonomy" id="142588"/>
    <lineage>
        <taxon>Bacteria</taxon>
        <taxon>Bacillati</taxon>
        <taxon>Bacillota</taxon>
        <taxon>Bacilli</taxon>
        <taxon>Lactobacillales</taxon>
        <taxon>Carnobacteriaceae</taxon>
        <taxon>Isobaculum</taxon>
    </lineage>
</organism>
<dbReference type="SUPFAM" id="SSF111126">
    <property type="entry name" value="Ligand-binding domain in the NO signalling and Golgi transport"/>
    <property type="match status" value="1"/>
</dbReference>
<evidence type="ECO:0000313" key="2">
    <source>
        <dbReference type="Proteomes" id="UP000198948"/>
    </source>
</evidence>
<dbReference type="EMBL" id="FOHA01000004">
    <property type="protein sequence ID" value="SER72579.1"/>
    <property type="molecule type" value="Genomic_DNA"/>
</dbReference>
<dbReference type="Proteomes" id="UP000198948">
    <property type="component" value="Unassembled WGS sequence"/>
</dbReference>
<dbReference type="OrthoDB" id="2965348at2"/>
<dbReference type="PANTHER" id="PTHR35090:SF1">
    <property type="entry name" value="SLR0144 PROTEIN"/>
    <property type="match status" value="1"/>
</dbReference>
<dbReference type="STRING" id="142588.SAMN04488559_10474"/>
<protein>
    <recommendedName>
        <fullName evidence="3">DUF2507 domain-containing protein</fullName>
    </recommendedName>
</protein>
<sequence>MEKKQPAVNQEEETITLLGYEMIRDILIPNILGKDTDDILYWAGKELARKFPLSTIEDMLIFFKNASFGHLTFEKEKKNQMQFILSGSLVSARFKASTDPSFKLEAGFIAEQLQMQTSRYTEATEEIDYKKQLILITAQWDEKDTAPVDQPDTFIKLD</sequence>
<dbReference type="PANTHER" id="PTHR35090">
    <property type="entry name" value="DNA-DIRECTED RNA POLYMERASE SUBUNIT I"/>
    <property type="match status" value="1"/>
</dbReference>
<proteinExistence type="predicted"/>
<dbReference type="AlphaFoldDB" id="A0A1H9RKV3"/>
<accession>A0A1H9RKV3</accession>
<evidence type="ECO:0000313" key="1">
    <source>
        <dbReference type="EMBL" id="SER72579.1"/>
    </source>
</evidence>